<dbReference type="SMART" id="SM00389">
    <property type="entry name" value="HOX"/>
    <property type="match status" value="1"/>
</dbReference>
<dbReference type="CDD" id="cd14686">
    <property type="entry name" value="bZIP"/>
    <property type="match status" value="1"/>
</dbReference>
<evidence type="ECO:0000256" key="3">
    <source>
        <dbReference type="ARBA" id="ARBA00023015"/>
    </source>
</evidence>
<name>A0AAW2N2M5_9LAMI</name>
<dbReference type="EMBL" id="JACGWM010000012">
    <property type="protein sequence ID" value="KAL0338025.1"/>
    <property type="molecule type" value="Genomic_DNA"/>
</dbReference>
<evidence type="ECO:0000256" key="5">
    <source>
        <dbReference type="ARBA" id="ARBA00023155"/>
    </source>
</evidence>
<dbReference type="PROSITE" id="PS00027">
    <property type="entry name" value="HOMEOBOX_1"/>
    <property type="match status" value="1"/>
</dbReference>
<evidence type="ECO:0000256" key="1">
    <source>
        <dbReference type="ARBA" id="ARBA00004123"/>
    </source>
</evidence>
<dbReference type="GO" id="GO:0000981">
    <property type="term" value="F:DNA-binding transcription factor activity, RNA polymerase II-specific"/>
    <property type="evidence" value="ECO:0007669"/>
    <property type="project" value="InterPro"/>
</dbReference>
<dbReference type="Pfam" id="PF02183">
    <property type="entry name" value="HALZ"/>
    <property type="match status" value="1"/>
</dbReference>
<evidence type="ECO:0000256" key="4">
    <source>
        <dbReference type="ARBA" id="ARBA00023125"/>
    </source>
</evidence>
<reference evidence="12" key="1">
    <citation type="submission" date="2020-06" db="EMBL/GenBank/DDBJ databases">
        <authorList>
            <person name="Li T."/>
            <person name="Hu X."/>
            <person name="Zhang T."/>
            <person name="Song X."/>
            <person name="Zhang H."/>
            <person name="Dai N."/>
            <person name="Sheng W."/>
            <person name="Hou X."/>
            <person name="Wei L."/>
        </authorList>
    </citation>
    <scope>NUCLEOTIDE SEQUENCE</scope>
    <source>
        <strain evidence="12">KEN8</strain>
        <tissue evidence="12">Leaf</tissue>
    </source>
</reference>
<evidence type="ECO:0000256" key="8">
    <source>
        <dbReference type="PROSITE-ProRule" id="PRU00108"/>
    </source>
</evidence>
<evidence type="ECO:0000256" key="2">
    <source>
        <dbReference type="ARBA" id="ARBA00006074"/>
    </source>
</evidence>
<dbReference type="PANTHER" id="PTHR45714">
    <property type="entry name" value="HOMEOBOX-LEUCINE ZIPPER PROTEIN HAT14"/>
    <property type="match status" value="1"/>
</dbReference>
<dbReference type="PROSITE" id="PS50071">
    <property type="entry name" value="HOMEOBOX_2"/>
    <property type="match status" value="1"/>
</dbReference>
<organism evidence="12">
    <name type="scientific">Sesamum calycinum</name>
    <dbReference type="NCBI Taxonomy" id="2727403"/>
    <lineage>
        <taxon>Eukaryota</taxon>
        <taxon>Viridiplantae</taxon>
        <taxon>Streptophyta</taxon>
        <taxon>Embryophyta</taxon>
        <taxon>Tracheophyta</taxon>
        <taxon>Spermatophyta</taxon>
        <taxon>Magnoliopsida</taxon>
        <taxon>eudicotyledons</taxon>
        <taxon>Gunneridae</taxon>
        <taxon>Pentapetalae</taxon>
        <taxon>asterids</taxon>
        <taxon>lamiids</taxon>
        <taxon>Lamiales</taxon>
        <taxon>Pedaliaceae</taxon>
        <taxon>Sesamum</taxon>
    </lineage>
</organism>
<comment type="subcellular location">
    <subcellularLocation>
        <location evidence="1 8 9">Nucleus</location>
    </subcellularLocation>
</comment>
<keyword evidence="7 8" id="KW-0539">Nucleus</keyword>
<dbReference type="PANTHER" id="PTHR45714:SF34">
    <property type="entry name" value="HOMEOBOX-LEUCINE ZIPPER PROTEIN HAT9"/>
    <property type="match status" value="1"/>
</dbReference>
<evidence type="ECO:0000313" key="12">
    <source>
        <dbReference type="EMBL" id="KAL0338025.1"/>
    </source>
</evidence>
<evidence type="ECO:0000256" key="6">
    <source>
        <dbReference type="ARBA" id="ARBA00023163"/>
    </source>
</evidence>
<keyword evidence="4 8" id="KW-0238">DNA-binding</keyword>
<dbReference type="InterPro" id="IPR009057">
    <property type="entry name" value="Homeodomain-like_sf"/>
</dbReference>
<dbReference type="SMART" id="SM00340">
    <property type="entry name" value="HALZ"/>
    <property type="match status" value="1"/>
</dbReference>
<proteinExistence type="inferred from homology"/>
<keyword evidence="3" id="KW-0805">Transcription regulation</keyword>
<keyword evidence="6" id="KW-0804">Transcription</keyword>
<evidence type="ECO:0000256" key="10">
    <source>
        <dbReference type="SAM" id="Coils"/>
    </source>
</evidence>
<keyword evidence="10" id="KW-0175">Coiled coil</keyword>
<dbReference type="SUPFAM" id="SSF46689">
    <property type="entry name" value="Homeodomain-like"/>
    <property type="match status" value="1"/>
</dbReference>
<protein>
    <submittedName>
        <fullName evidence="12">Homeobox-leucine zipper protein HAT14</fullName>
    </submittedName>
</protein>
<dbReference type="GO" id="GO:0005634">
    <property type="term" value="C:nucleus"/>
    <property type="evidence" value="ECO:0007669"/>
    <property type="project" value="UniProtKB-SubCell"/>
</dbReference>
<feature type="DNA-binding region" description="Homeobox" evidence="8">
    <location>
        <begin position="147"/>
        <end position="206"/>
    </location>
</feature>
<dbReference type="Gene3D" id="1.10.10.60">
    <property type="entry name" value="Homeodomain-like"/>
    <property type="match status" value="1"/>
</dbReference>
<feature type="coiled-coil region" evidence="10">
    <location>
        <begin position="211"/>
        <end position="238"/>
    </location>
</feature>
<dbReference type="InterPro" id="IPR003106">
    <property type="entry name" value="Leu_zip_homeo"/>
</dbReference>
<feature type="domain" description="Homeobox" evidence="11">
    <location>
        <begin position="145"/>
        <end position="205"/>
    </location>
</feature>
<dbReference type="InterPro" id="IPR050762">
    <property type="entry name" value="HD-ZIP_Homeobox_LZ_Class_II"/>
</dbReference>
<gene>
    <name evidence="12" type="ORF">Scaly_2077600</name>
</gene>
<accession>A0AAW2N2M5</accession>
<keyword evidence="5 8" id="KW-0371">Homeobox</keyword>
<evidence type="ECO:0000259" key="11">
    <source>
        <dbReference type="PROSITE" id="PS50071"/>
    </source>
</evidence>
<evidence type="ECO:0000256" key="9">
    <source>
        <dbReference type="RuleBase" id="RU000682"/>
    </source>
</evidence>
<dbReference type="InterPro" id="IPR017970">
    <property type="entry name" value="Homeobox_CS"/>
</dbReference>
<sequence length="294" mass="32382">MELGLSLGDADHSDTSKPAFPFLDKSQAADKIFGRDLGFCMACSADGGKNNGRCKETGADQNRAPVQLDLLPFSAVDDTTQPSSNKLFPLYSWLTQNLVVGEPAGKGRPVKTHEEGAAEVSCDPNTTVCLSIEMDFSDQNGGINIPAARKKLRLTKQQSAFLEENFKEHHTLSHKQKLGIAKQLKLGPRQVEVWFQNRRARKKVKQTEVDCEYLKRCCEKLSEDNKRLQKQVQELRALTLNNTASTLPPLYNNMVQHPPPPPPTTTLLLSICPSCTAAATTTTPHINPTTDLLS</sequence>
<comment type="similarity">
    <text evidence="2">Belongs to the HD-ZIP homeobox family. Class II subfamily.</text>
</comment>
<evidence type="ECO:0000256" key="7">
    <source>
        <dbReference type="ARBA" id="ARBA00023242"/>
    </source>
</evidence>
<dbReference type="CDD" id="cd00086">
    <property type="entry name" value="homeodomain"/>
    <property type="match status" value="1"/>
</dbReference>
<reference evidence="12" key="2">
    <citation type="journal article" date="2024" name="Plant">
        <title>Genomic evolution and insights into agronomic trait innovations of Sesamum species.</title>
        <authorList>
            <person name="Miao H."/>
            <person name="Wang L."/>
            <person name="Qu L."/>
            <person name="Liu H."/>
            <person name="Sun Y."/>
            <person name="Le M."/>
            <person name="Wang Q."/>
            <person name="Wei S."/>
            <person name="Zheng Y."/>
            <person name="Lin W."/>
            <person name="Duan Y."/>
            <person name="Cao H."/>
            <person name="Xiong S."/>
            <person name="Wang X."/>
            <person name="Wei L."/>
            <person name="Li C."/>
            <person name="Ma Q."/>
            <person name="Ju M."/>
            <person name="Zhao R."/>
            <person name="Li G."/>
            <person name="Mu C."/>
            <person name="Tian Q."/>
            <person name="Mei H."/>
            <person name="Zhang T."/>
            <person name="Gao T."/>
            <person name="Zhang H."/>
        </authorList>
    </citation>
    <scope>NUCLEOTIDE SEQUENCE</scope>
    <source>
        <strain evidence="12">KEN8</strain>
    </source>
</reference>
<dbReference type="Pfam" id="PF00046">
    <property type="entry name" value="Homeodomain"/>
    <property type="match status" value="1"/>
</dbReference>
<dbReference type="GO" id="GO:0043565">
    <property type="term" value="F:sequence-specific DNA binding"/>
    <property type="evidence" value="ECO:0007669"/>
    <property type="project" value="InterPro"/>
</dbReference>
<dbReference type="AlphaFoldDB" id="A0AAW2N2M5"/>
<dbReference type="InterPro" id="IPR001356">
    <property type="entry name" value="HD"/>
</dbReference>
<comment type="caution">
    <text evidence="12">The sequence shown here is derived from an EMBL/GenBank/DDBJ whole genome shotgun (WGS) entry which is preliminary data.</text>
</comment>